<gene>
    <name evidence="1" type="ORF">ACFYTF_13270</name>
</gene>
<dbReference type="Proteomes" id="UP001601444">
    <property type="component" value="Unassembled WGS sequence"/>
</dbReference>
<organism evidence="1 2">
    <name type="scientific">Nocardia thailandica</name>
    <dbReference type="NCBI Taxonomy" id="257275"/>
    <lineage>
        <taxon>Bacteria</taxon>
        <taxon>Bacillati</taxon>
        <taxon>Actinomycetota</taxon>
        <taxon>Actinomycetes</taxon>
        <taxon>Mycobacteriales</taxon>
        <taxon>Nocardiaceae</taxon>
        <taxon>Nocardia</taxon>
    </lineage>
</organism>
<dbReference type="EMBL" id="JBIAMX010000006">
    <property type="protein sequence ID" value="MFF0543796.1"/>
    <property type="molecule type" value="Genomic_DNA"/>
</dbReference>
<protein>
    <recommendedName>
        <fullName evidence="3">Acyl-protein synthetase LuxE domain-containing protein</fullName>
    </recommendedName>
</protein>
<proteinExistence type="predicted"/>
<evidence type="ECO:0008006" key="3">
    <source>
        <dbReference type="Google" id="ProtNLM"/>
    </source>
</evidence>
<sequence length="462" mass="49696">MTVTTADLRAFAEDAITYFDRSRLAMHTLDPAELQALQLGALRLRFDELRPRVAVLDALADEQDIDGIASLDDAAALLFPHTVYKAYPARLLLENRFDRMNTWMSRLTTVDLTGLDVAGCASIDDWLAVVDARTDLRLAHSSGTTGTMSFLPHSQTQYDRLYRIVRLDVLPDDDPAGLDVVWPSFRHGRSGIARHATAMAEQIAGAPERFHTLHPGLLSADVMFLAGRLRAAAARGEAGRVEVPAALAERRAEFEDALRATGPGMRAYVRRLADDLRGRRVAALSTWDVLAGMADSAAADGLAAVFAPDSVIFAGGGSKAGVLADDWAERTARFAGVPALQFVYAMVEVMSLNLQCPAGGYHLEPWLVLYLLDPDTGAVLPRDGVRTGRVALYDLTADLNWGGIVTGDHVTVDWRPCACGRTTPRIGPAISRFAGAGGDDKITCAATAEALDEALAFLNGAL</sequence>
<comment type="caution">
    <text evidence="1">The sequence shown here is derived from an EMBL/GenBank/DDBJ whole genome shotgun (WGS) entry which is preliminary data.</text>
</comment>
<accession>A0ABW6PN28</accession>
<evidence type="ECO:0000313" key="1">
    <source>
        <dbReference type="EMBL" id="MFF0543796.1"/>
    </source>
</evidence>
<name>A0ABW6PN28_9NOCA</name>
<evidence type="ECO:0000313" key="2">
    <source>
        <dbReference type="Proteomes" id="UP001601444"/>
    </source>
</evidence>
<dbReference type="InterPro" id="IPR042099">
    <property type="entry name" value="ANL_N_sf"/>
</dbReference>
<keyword evidence="2" id="KW-1185">Reference proteome</keyword>
<reference evidence="1 2" key="1">
    <citation type="submission" date="2024-10" db="EMBL/GenBank/DDBJ databases">
        <title>The Natural Products Discovery Center: Release of the First 8490 Sequenced Strains for Exploring Actinobacteria Biosynthetic Diversity.</title>
        <authorList>
            <person name="Kalkreuter E."/>
            <person name="Kautsar S.A."/>
            <person name="Yang D."/>
            <person name="Bader C.D."/>
            <person name="Teijaro C.N."/>
            <person name="Fluegel L."/>
            <person name="Davis C.M."/>
            <person name="Simpson J.R."/>
            <person name="Lauterbach L."/>
            <person name="Steele A.D."/>
            <person name="Gui C."/>
            <person name="Meng S."/>
            <person name="Li G."/>
            <person name="Viehrig K."/>
            <person name="Ye F."/>
            <person name="Su P."/>
            <person name="Kiefer A.F."/>
            <person name="Nichols A."/>
            <person name="Cepeda A.J."/>
            <person name="Yan W."/>
            <person name="Fan B."/>
            <person name="Jiang Y."/>
            <person name="Adhikari A."/>
            <person name="Zheng C.-J."/>
            <person name="Schuster L."/>
            <person name="Cowan T.M."/>
            <person name="Smanski M.J."/>
            <person name="Chevrette M.G."/>
            <person name="De Carvalho L.P.S."/>
            <person name="Shen B."/>
        </authorList>
    </citation>
    <scope>NUCLEOTIDE SEQUENCE [LARGE SCALE GENOMIC DNA]</scope>
    <source>
        <strain evidence="1 2">NPDC004045</strain>
    </source>
</reference>
<dbReference type="Gene3D" id="3.40.50.12780">
    <property type="entry name" value="N-terminal domain of ligase-like"/>
    <property type="match status" value="1"/>
</dbReference>
<dbReference type="RefSeq" id="WP_387700422.1">
    <property type="nucleotide sequence ID" value="NZ_JBIAMX010000006.1"/>
</dbReference>